<dbReference type="OrthoDB" id="4174719at2"/>
<feature type="active site" description="Nucleophile" evidence="8">
    <location>
        <position position="346"/>
    </location>
</feature>
<reference evidence="11 12" key="1">
    <citation type="submission" date="2019-08" db="EMBL/GenBank/DDBJ databases">
        <title>Bacillus genomes from the desert of Cuatro Cienegas, Coahuila.</title>
        <authorList>
            <person name="Olmedo-Alvarez G."/>
        </authorList>
    </citation>
    <scope>NUCLEOTIDE SEQUENCE [LARGE SCALE GENOMIC DNA]</scope>
    <source>
        <strain evidence="11 12">CH87b_3T</strain>
    </source>
</reference>
<dbReference type="PANTHER" id="PTHR43774:SF1">
    <property type="entry name" value="PEPTIDE METHIONINE SULFOXIDE REDUCTASE MSRA 2"/>
    <property type="match status" value="1"/>
</dbReference>
<dbReference type="InterPro" id="IPR002569">
    <property type="entry name" value="Met_Sox_Rdtase_MsrA_dom"/>
</dbReference>
<sequence length="380" mass="43384">MQKVMIGIGLMLVVSLAVFFGPKLYASMTQKSLGSDPVKTAMVDDEHAVATFAGGCFWCMEPPFEKLDGVYSVISGYTGGEEKNPTYDEVSTKQTGHVEAVQIEYNPKVIAYEQLLKIFWRQIDPTDNGGQFVDRGPQYVSGIFTHSEEQEEIAQQSKQELADSGRFEEEIVTEIQPAATFYKAEEYHQDYYKKNELSYKFYRNNSGRDDFLDEAWGEDRYIKLDTKPLYPTYSEEELKEKLTDIQYKVTQEDGTEKAFDNEYWDNKEEGLYVDIVSGEPLFSSKDKYKSGTGWPSFTKPLVAENIVEVEDRTLFMVRTEVRSKHADSHLGHVFDDGPEPTGLRYCMNSAALRFVPKDELEDQGYGEFVSHFKKVEGESS</sequence>
<evidence type="ECO:0000256" key="4">
    <source>
        <dbReference type="ARBA" id="ARBA00023268"/>
    </source>
</evidence>
<keyword evidence="4" id="KW-0511">Multifunctional enzyme</keyword>
<evidence type="ECO:0000256" key="9">
    <source>
        <dbReference type="HAMAP-Rule" id="MF_01401"/>
    </source>
</evidence>
<dbReference type="InterPro" id="IPR036509">
    <property type="entry name" value="Met_Sox_Rdtase_MsrA_sf"/>
</dbReference>
<dbReference type="GO" id="GO:0033743">
    <property type="term" value="F:peptide-methionine (R)-S-oxide reductase activity"/>
    <property type="evidence" value="ECO:0007669"/>
    <property type="project" value="UniProtKB-UniRule"/>
</dbReference>
<dbReference type="Proteomes" id="UP000324269">
    <property type="component" value="Unassembled WGS sequence"/>
</dbReference>
<dbReference type="InterPro" id="IPR002579">
    <property type="entry name" value="Met_Sox_Rdtase_MsrB_dom"/>
</dbReference>
<dbReference type="HAMAP" id="MF_01401">
    <property type="entry name" value="MsrA"/>
    <property type="match status" value="1"/>
</dbReference>
<comment type="catalytic activity">
    <reaction evidence="5 9">
        <text>L-methionyl-[protein] + [thioredoxin]-disulfide + H2O = L-methionyl-(S)-S-oxide-[protein] + [thioredoxin]-dithiol</text>
        <dbReference type="Rhea" id="RHEA:14217"/>
        <dbReference type="Rhea" id="RHEA-COMP:10698"/>
        <dbReference type="Rhea" id="RHEA-COMP:10700"/>
        <dbReference type="Rhea" id="RHEA-COMP:12313"/>
        <dbReference type="Rhea" id="RHEA-COMP:12315"/>
        <dbReference type="ChEBI" id="CHEBI:15377"/>
        <dbReference type="ChEBI" id="CHEBI:16044"/>
        <dbReference type="ChEBI" id="CHEBI:29950"/>
        <dbReference type="ChEBI" id="CHEBI:44120"/>
        <dbReference type="ChEBI" id="CHEBI:50058"/>
        <dbReference type="EC" id="1.8.4.11"/>
    </reaction>
</comment>
<dbReference type="NCBIfam" id="TIGR00401">
    <property type="entry name" value="msrA"/>
    <property type="match status" value="1"/>
</dbReference>
<dbReference type="PANTHER" id="PTHR43774">
    <property type="entry name" value="PEPTIDE METHIONINE SULFOXIDE REDUCTASE"/>
    <property type="match status" value="1"/>
</dbReference>
<dbReference type="GO" id="GO:0008113">
    <property type="term" value="F:peptide-methionine (S)-S-oxide reductase activity"/>
    <property type="evidence" value="ECO:0007669"/>
    <property type="project" value="UniProtKB-UniRule"/>
</dbReference>
<dbReference type="Pfam" id="PF01641">
    <property type="entry name" value="SelR"/>
    <property type="match status" value="1"/>
</dbReference>
<dbReference type="SUPFAM" id="SSF51316">
    <property type="entry name" value="Mss4-like"/>
    <property type="match status" value="1"/>
</dbReference>
<dbReference type="SUPFAM" id="SSF55068">
    <property type="entry name" value="Peptide methionine sulfoxide reductase"/>
    <property type="match status" value="1"/>
</dbReference>
<dbReference type="HAMAP" id="MF_01400">
    <property type="entry name" value="MsrB"/>
    <property type="match status" value="1"/>
</dbReference>
<dbReference type="Gene3D" id="3.30.1060.10">
    <property type="entry name" value="Peptide methionine sulphoxide reductase MsrA"/>
    <property type="match status" value="1"/>
</dbReference>
<dbReference type="FunFam" id="2.170.150.20:FF:000003">
    <property type="entry name" value="Peptide methionine sulfoxide reductase MsrB"/>
    <property type="match status" value="1"/>
</dbReference>
<dbReference type="AlphaFoldDB" id="A0A5D4TLW0"/>
<feature type="active site" evidence="9">
    <location>
        <position position="56"/>
    </location>
</feature>
<comment type="similarity">
    <text evidence="2 8">Belongs to the MsrB Met sulfoxide reductase family.</text>
</comment>
<evidence type="ECO:0000313" key="12">
    <source>
        <dbReference type="Proteomes" id="UP000324269"/>
    </source>
</evidence>
<dbReference type="RefSeq" id="WP_148970106.1">
    <property type="nucleotide sequence ID" value="NZ_JBNIKW010000005.1"/>
</dbReference>
<dbReference type="GO" id="GO:0033744">
    <property type="term" value="F:L-methionine:thioredoxin-disulfide S-oxidoreductase activity"/>
    <property type="evidence" value="ECO:0007669"/>
    <property type="project" value="RHEA"/>
</dbReference>
<protein>
    <recommendedName>
        <fullName evidence="8 9">Multifunctional fusion protein</fullName>
    </recommendedName>
    <domain>
        <recommendedName>
            <fullName evidence="9">Peptide methionine sulfoxide reductase MsrA</fullName>
            <shortName evidence="9">Protein-methionine-S-oxide reductase</shortName>
            <ecNumber evidence="9">1.8.4.11</ecNumber>
        </recommendedName>
        <alternativeName>
            <fullName evidence="9">Peptide-methionine (S)-S-oxide reductase</fullName>
            <shortName evidence="9">Peptide Met(O) reductase</shortName>
        </alternativeName>
    </domain>
    <domain>
        <recommendedName>
            <fullName evidence="8">Peptide methionine sulfoxide reductase MsrB</fullName>
            <ecNumber evidence="8">1.8.4.12</ecNumber>
        </recommendedName>
        <alternativeName>
            <fullName evidence="8">Peptide-methionine (R)-S-oxide reductase</fullName>
        </alternativeName>
    </domain>
</protein>
<dbReference type="EC" id="1.8.4.12" evidence="8"/>
<comment type="catalytic activity">
    <reaction evidence="7 9">
        <text>[thioredoxin]-disulfide + L-methionine + H2O = L-methionine (S)-S-oxide + [thioredoxin]-dithiol</text>
        <dbReference type="Rhea" id="RHEA:19993"/>
        <dbReference type="Rhea" id="RHEA-COMP:10698"/>
        <dbReference type="Rhea" id="RHEA-COMP:10700"/>
        <dbReference type="ChEBI" id="CHEBI:15377"/>
        <dbReference type="ChEBI" id="CHEBI:29950"/>
        <dbReference type="ChEBI" id="CHEBI:50058"/>
        <dbReference type="ChEBI" id="CHEBI:57844"/>
        <dbReference type="ChEBI" id="CHEBI:58772"/>
        <dbReference type="EC" id="1.8.4.11"/>
    </reaction>
</comment>
<evidence type="ECO:0000256" key="7">
    <source>
        <dbReference type="ARBA" id="ARBA00048782"/>
    </source>
</evidence>
<comment type="similarity">
    <text evidence="1 9">Belongs to the MsrA Met sulfoxide reductase family.</text>
</comment>
<keyword evidence="3 8" id="KW-0560">Oxidoreductase</keyword>
<dbReference type="EC" id="1.8.4.11" evidence="9"/>
<dbReference type="Pfam" id="PF01625">
    <property type="entry name" value="PMSR"/>
    <property type="match status" value="1"/>
</dbReference>
<comment type="function">
    <text evidence="9">Has an important function as a repair enzyme for proteins that have been inactivated by oxidation. Catalyzes the reversible oxidation-reduction of methionine sulfoxide in proteins to methionine.</text>
</comment>
<evidence type="ECO:0000256" key="1">
    <source>
        <dbReference type="ARBA" id="ARBA00005591"/>
    </source>
</evidence>
<dbReference type="Gene3D" id="2.170.150.20">
    <property type="entry name" value="Peptide methionine sulfoxide reductase"/>
    <property type="match status" value="1"/>
</dbReference>
<feature type="domain" description="MsrB" evidence="10">
    <location>
        <begin position="235"/>
        <end position="357"/>
    </location>
</feature>
<organism evidence="11 12">
    <name type="scientific">Rossellomorea aquimaris</name>
    <dbReference type="NCBI Taxonomy" id="189382"/>
    <lineage>
        <taxon>Bacteria</taxon>
        <taxon>Bacillati</taxon>
        <taxon>Bacillota</taxon>
        <taxon>Bacilli</taxon>
        <taxon>Bacillales</taxon>
        <taxon>Bacillaceae</taxon>
        <taxon>Rossellomorea</taxon>
    </lineage>
</organism>
<dbReference type="InterPro" id="IPR011057">
    <property type="entry name" value="Mss4-like_sf"/>
</dbReference>
<comment type="caution">
    <text evidence="8">Lacks conserved residue(s) required for the propagation of feature annotation.</text>
</comment>
<evidence type="ECO:0000256" key="5">
    <source>
        <dbReference type="ARBA" id="ARBA00047806"/>
    </source>
</evidence>
<evidence type="ECO:0000256" key="3">
    <source>
        <dbReference type="ARBA" id="ARBA00023002"/>
    </source>
</evidence>
<comment type="caution">
    <text evidence="11">The sequence shown here is derived from an EMBL/GenBank/DDBJ whole genome shotgun (WGS) entry which is preliminary data.</text>
</comment>
<evidence type="ECO:0000256" key="6">
    <source>
        <dbReference type="ARBA" id="ARBA00048488"/>
    </source>
</evidence>
<evidence type="ECO:0000256" key="8">
    <source>
        <dbReference type="HAMAP-Rule" id="MF_01400"/>
    </source>
</evidence>
<dbReference type="PROSITE" id="PS51790">
    <property type="entry name" value="MSRB"/>
    <property type="match status" value="1"/>
</dbReference>
<proteinExistence type="inferred from homology"/>
<comment type="catalytic activity">
    <reaction evidence="6 8">
        <text>L-methionyl-[protein] + [thioredoxin]-disulfide + H2O = L-methionyl-(R)-S-oxide-[protein] + [thioredoxin]-dithiol</text>
        <dbReference type="Rhea" id="RHEA:24164"/>
        <dbReference type="Rhea" id="RHEA-COMP:10698"/>
        <dbReference type="Rhea" id="RHEA-COMP:10700"/>
        <dbReference type="Rhea" id="RHEA-COMP:12313"/>
        <dbReference type="Rhea" id="RHEA-COMP:12314"/>
        <dbReference type="ChEBI" id="CHEBI:15377"/>
        <dbReference type="ChEBI" id="CHEBI:16044"/>
        <dbReference type="ChEBI" id="CHEBI:29950"/>
        <dbReference type="ChEBI" id="CHEBI:45764"/>
        <dbReference type="ChEBI" id="CHEBI:50058"/>
        <dbReference type="EC" id="1.8.4.12"/>
    </reaction>
</comment>
<evidence type="ECO:0000256" key="2">
    <source>
        <dbReference type="ARBA" id="ARBA00007174"/>
    </source>
</evidence>
<accession>A0A5D4TLW0</accession>
<gene>
    <name evidence="8 11" type="primary">msrB</name>
    <name evidence="9" type="synonym">msrA</name>
    <name evidence="11" type="ORF">FZC85_16400</name>
</gene>
<evidence type="ECO:0000313" key="11">
    <source>
        <dbReference type="EMBL" id="TYS83583.1"/>
    </source>
</evidence>
<dbReference type="NCBIfam" id="TIGR00357">
    <property type="entry name" value="peptide-methionine (R)-S-oxide reductase MsrB"/>
    <property type="match status" value="1"/>
</dbReference>
<name>A0A5D4TLW0_9BACI</name>
<evidence type="ECO:0000259" key="10">
    <source>
        <dbReference type="PROSITE" id="PS51790"/>
    </source>
</evidence>
<dbReference type="EMBL" id="VTEZ01000005">
    <property type="protein sequence ID" value="TYS83583.1"/>
    <property type="molecule type" value="Genomic_DNA"/>
</dbReference>